<feature type="domain" description="Protein kinase" evidence="5">
    <location>
        <begin position="9"/>
        <end position="265"/>
    </location>
</feature>
<comment type="caution">
    <text evidence="6">The sequence shown here is derived from an EMBL/GenBank/DDBJ whole genome shotgun (WGS) entry which is preliminary data.</text>
</comment>
<dbReference type="InterPro" id="IPR011009">
    <property type="entry name" value="Kinase-like_dom_sf"/>
</dbReference>
<evidence type="ECO:0000313" key="6">
    <source>
        <dbReference type="EMBL" id="KAK8889830.1"/>
    </source>
</evidence>
<dbReference type="Pfam" id="PF00069">
    <property type="entry name" value="Pkinase"/>
    <property type="match status" value="1"/>
</dbReference>
<evidence type="ECO:0000313" key="7">
    <source>
        <dbReference type="Proteomes" id="UP001470230"/>
    </source>
</evidence>
<dbReference type="SUPFAM" id="SSF56112">
    <property type="entry name" value="Protein kinase-like (PK-like)"/>
    <property type="match status" value="1"/>
</dbReference>
<evidence type="ECO:0000256" key="3">
    <source>
        <dbReference type="PROSITE-ProRule" id="PRU10141"/>
    </source>
</evidence>
<keyword evidence="4" id="KW-0808">Transferase</keyword>
<keyword evidence="4" id="KW-0418">Kinase</keyword>
<dbReference type="EMBL" id="JAPFFF010000005">
    <property type="protein sequence ID" value="KAK8889830.1"/>
    <property type="molecule type" value="Genomic_DNA"/>
</dbReference>
<evidence type="ECO:0000259" key="5">
    <source>
        <dbReference type="PROSITE" id="PS50011"/>
    </source>
</evidence>
<dbReference type="PANTHER" id="PTHR24346:SF30">
    <property type="entry name" value="MATERNAL EMBRYONIC LEUCINE ZIPPER KINASE"/>
    <property type="match status" value="1"/>
</dbReference>
<dbReference type="InterPro" id="IPR017441">
    <property type="entry name" value="Protein_kinase_ATP_BS"/>
</dbReference>
<keyword evidence="1 3" id="KW-0547">Nucleotide-binding</keyword>
<protein>
    <recommendedName>
        <fullName evidence="5">Protein kinase domain-containing protein</fullName>
    </recommendedName>
</protein>
<dbReference type="PROSITE" id="PS50011">
    <property type="entry name" value="PROTEIN_KINASE_DOM"/>
    <property type="match status" value="1"/>
</dbReference>
<keyword evidence="2 3" id="KW-0067">ATP-binding</keyword>
<name>A0ABR2KFC6_9EUKA</name>
<dbReference type="PROSITE" id="PS00108">
    <property type="entry name" value="PROTEIN_KINASE_ST"/>
    <property type="match status" value="1"/>
</dbReference>
<dbReference type="CDD" id="cd14003">
    <property type="entry name" value="STKc_AMPK-like"/>
    <property type="match status" value="1"/>
</dbReference>
<accession>A0ABR2KFC6</accession>
<dbReference type="PROSITE" id="PS00107">
    <property type="entry name" value="PROTEIN_KINASE_ATP"/>
    <property type="match status" value="1"/>
</dbReference>
<keyword evidence="4" id="KW-0723">Serine/threonine-protein kinase</keyword>
<keyword evidence="7" id="KW-1185">Reference proteome</keyword>
<reference evidence="6 7" key="1">
    <citation type="submission" date="2024-04" db="EMBL/GenBank/DDBJ databases">
        <title>Tritrichomonas musculus Genome.</title>
        <authorList>
            <person name="Alves-Ferreira E."/>
            <person name="Grigg M."/>
            <person name="Lorenzi H."/>
            <person name="Galac M."/>
        </authorList>
    </citation>
    <scope>NUCLEOTIDE SEQUENCE [LARGE SCALE GENOMIC DNA]</scope>
    <source>
        <strain evidence="6 7">EAF2021</strain>
    </source>
</reference>
<dbReference type="SMART" id="SM00220">
    <property type="entry name" value="S_TKc"/>
    <property type="match status" value="1"/>
</dbReference>
<dbReference type="InterPro" id="IPR000719">
    <property type="entry name" value="Prot_kinase_dom"/>
</dbReference>
<gene>
    <name evidence="6" type="ORF">M9Y10_034584</name>
</gene>
<dbReference type="Gene3D" id="1.10.510.10">
    <property type="entry name" value="Transferase(Phosphotransferase) domain 1"/>
    <property type="match status" value="1"/>
</dbReference>
<feature type="binding site" evidence="3">
    <location>
        <position position="39"/>
    </location>
    <ligand>
        <name>ATP</name>
        <dbReference type="ChEBI" id="CHEBI:30616"/>
    </ligand>
</feature>
<proteinExistence type="inferred from homology"/>
<comment type="similarity">
    <text evidence="4">Belongs to the protein kinase superfamily.</text>
</comment>
<organism evidence="6 7">
    <name type="scientific">Tritrichomonas musculus</name>
    <dbReference type="NCBI Taxonomy" id="1915356"/>
    <lineage>
        <taxon>Eukaryota</taxon>
        <taxon>Metamonada</taxon>
        <taxon>Parabasalia</taxon>
        <taxon>Tritrichomonadida</taxon>
        <taxon>Tritrichomonadidae</taxon>
        <taxon>Tritrichomonas</taxon>
    </lineage>
</organism>
<sequence>MEENHIGDYELFEMIGVGTFASVWVGCHRKTSCPVAVKKFSKKNMNQTQSDDTIQTIQREIMILKMFDHPFVADLFDVIETEDNIFLFMEYVEEGTLLEFVNKEGPINENNARKIFAQIVAVLDYLHNEKRIVHRDLKAENILLDRNHNIRVIDFGLSNVLNQNTSYLSTVCGSPAYVAPEMLLDRPYTQAADIWSAGVLLYAINASCLPFDDKNITRLIQKVLNDEPCYPSTFSNNLIDLIKKMLTKDPNNRITLEGIRKHPWFVTDGFGTVFNYDFSVLNKYKCTPDPNGFEANEEIVEKLVSFGIDCENLRQMIMANEMNNTTAAYRALLRDENTNIMEDLMNEMMSKATNRTMTFSSHYLPKRVLLKDLCPVNNSTDTQLNNRQASDMIRMPVMPSDRQTLTLSCVQNYNKAGSMPTINKIPSRGQHGMQLINLMVPTKSNMKTRTMNKPQIILYSHKK</sequence>
<dbReference type="PANTHER" id="PTHR24346">
    <property type="entry name" value="MAP/MICROTUBULE AFFINITY-REGULATING KINASE"/>
    <property type="match status" value="1"/>
</dbReference>
<evidence type="ECO:0000256" key="2">
    <source>
        <dbReference type="ARBA" id="ARBA00022840"/>
    </source>
</evidence>
<dbReference type="Proteomes" id="UP001470230">
    <property type="component" value="Unassembled WGS sequence"/>
</dbReference>
<evidence type="ECO:0000256" key="4">
    <source>
        <dbReference type="RuleBase" id="RU000304"/>
    </source>
</evidence>
<dbReference type="InterPro" id="IPR008271">
    <property type="entry name" value="Ser/Thr_kinase_AS"/>
</dbReference>
<evidence type="ECO:0000256" key="1">
    <source>
        <dbReference type="ARBA" id="ARBA00022741"/>
    </source>
</evidence>